<dbReference type="Pfam" id="PF00355">
    <property type="entry name" value="Rieske"/>
    <property type="match status" value="1"/>
</dbReference>
<evidence type="ECO:0000256" key="2">
    <source>
        <dbReference type="ARBA" id="ARBA00022723"/>
    </source>
</evidence>
<dbReference type="InterPro" id="IPR017941">
    <property type="entry name" value="Rieske_2Fe-2S"/>
</dbReference>
<dbReference type="GO" id="GO:0051537">
    <property type="term" value="F:2 iron, 2 sulfur cluster binding"/>
    <property type="evidence" value="ECO:0007669"/>
    <property type="project" value="UniProtKB-KW"/>
</dbReference>
<dbReference type="PROSITE" id="PS51296">
    <property type="entry name" value="RIESKE"/>
    <property type="match status" value="1"/>
</dbReference>
<dbReference type="Gene3D" id="2.102.10.10">
    <property type="entry name" value="Rieske [2Fe-2S] iron-sulphur domain"/>
    <property type="match status" value="1"/>
</dbReference>
<evidence type="ECO:0000256" key="5">
    <source>
        <dbReference type="ARBA" id="ARBA00023014"/>
    </source>
</evidence>
<dbReference type="InParanoid" id="A0A1I5GP38"/>
<dbReference type="Gene3D" id="3.90.380.10">
    <property type="entry name" value="Naphthalene 1,2-dioxygenase Alpha Subunit, Chain A, domain 1"/>
    <property type="match status" value="1"/>
</dbReference>
<evidence type="ECO:0000313" key="8">
    <source>
        <dbReference type="Proteomes" id="UP000183413"/>
    </source>
</evidence>
<dbReference type="eggNOG" id="COG4638">
    <property type="taxonomic scope" value="Bacteria"/>
</dbReference>
<organism evidence="7 8">
    <name type="scientific">Actinomadura madurae</name>
    <dbReference type="NCBI Taxonomy" id="1993"/>
    <lineage>
        <taxon>Bacteria</taxon>
        <taxon>Bacillati</taxon>
        <taxon>Actinomycetota</taxon>
        <taxon>Actinomycetes</taxon>
        <taxon>Streptosporangiales</taxon>
        <taxon>Thermomonosporaceae</taxon>
        <taxon>Actinomadura</taxon>
    </lineage>
</organism>
<dbReference type="InterPro" id="IPR050584">
    <property type="entry name" value="Cholesterol_7-desaturase"/>
</dbReference>
<protein>
    <submittedName>
        <fullName evidence="7">Rieske [2Fe-2S] domain-containing protein</fullName>
    </submittedName>
</protein>
<evidence type="ECO:0000256" key="3">
    <source>
        <dbReference type="ARBA" id="ARBA00023002"/>
    </source>
</evidence>
<evidence type="ECO:0000313" key="7">
    <source>
        <dbReference type="EMBL" id="SFO37722.1"/>
    </source>
</evidence>
<keyword evidence="1" id="KW-0001">2Fe-2S</keyword>
<sequence>MPMETAYGRAAATHNPELTHVGPGTPAGELFRRYWQPVALLADATTTPRKIKILGEDLVLFRTRKGEPGLVHPNCAHRGASLYYGKVEDDGIRCCYHGWLYGTDGACLDQPCEPEGGRHRDRVRQPWYPLREWAGLIFAYMGPPDRMPVFPRFSIFEHLGEGEALVADDRSIGAGGPVIVDFNWLQHFENVMDPFHIPILHGSFSGVQFVSEMGVLPEVRWELTGLGVRSVQDRRLDDGRTYRRRTEVAPPNLRIVPDPVLDVLGPADSLGWVVPLDDTAFRVYTVFRTGNPEAIAKIRTRFDGRPWEDLTDEEHQRMPGDYEAQKGQGDFADHAAEHLATTDRGVVMLRRLLKRQIDAVAAGEDPVGVAFTEDDALLRLDAAAFMVE</sequence>
<dbReference type="InterPro" id="IPR015881">
    <property type="entry name" value="ARHD_Rieske_2Fe_2S"/>
</dbReference>
<dbReference type="STRING" id="1993.SAMN04489713_105323"/>
<name>A0A1I5GP38_9ACTN</name>
<dbReference type="AlphaFoldDB" id="A0A1I5GP38"/>
<dbReference type="EMBL" id="FOVH01000005">
    <property type="protein sequence ID" value="SFO37722.1"/>
    <property type="molecule type" value="Genomic_DNA"/>
</dbReference>
<evidence type="ECO:0000259" key="6">
    <source>
        <dbReference type="PROSITE" id="PS51296"/>
    </source>
</evidence>
<dbReference type="GO" id="GO:0005506">
    <property type="term" value="F:iron ion binding"/>
    <property type="evidence" value="ECO:0007669"/>
    <property type="project" value="InterPro"/>
</dbReference>
<proteinExistence type="predicted"/>
<gene>
    <name evidence="7" type="ORF">SAMN04489713_105323</name>
</gene>
<keyword evidence="2" id="KW-0479">Metal-binding</keyword>
<dbReference type="Proteomes" id="UP000183413">
    <property type="component" value="Unassembled WGS sequence"/>
</dbReference>
<dbReference type="CDD" id="cd03479">
    <property type="entry name" value="Rieske_RO_Alpha_PhDO_like"/>
    <property type="match status" value="1"/>
</dbReference>
<accession>A0A1I5GP38</accession>
<dbReference type="RefSeq" id="WP_143118481.1">
    <property type="nucleotide sequence ID" value="NZ_FOVH01000005.1"/>
</dbReference>
<evidence type="ECO:0000256" key="4">
    <source>
        <dbReference type="ARBA" id="ARBA00023004"/>
    </source>
</evidence>
<dbReference type="PANTHER" id="PTHR21266:SF59">
    <property type="entry name" value="BLR4922 PROTEIN"/>
    <property type="match status" value="1"/>
</dbReference>
<dbReference type="SUPFAM" id="SSF55961">
    <property type="entry name" value="Bet v1-like"/>
    <property type="match status" value="1"/>
</dbReference>
<reference evidence="7 8" key="1">
    <citation type="submission" date="2016-10" db="EMBL/GenBank/DDBJ databases">
        <authorList>
            <person name="de Groot N.N."/>
        </authorList>
    </citation>
    <scope>NUCLEOTIDE SEQUENCE [LARGE SCALE GENOMIC DNA]</scope>
    <source>
        <strain evidence="7 8">DSM 43067</strain>
    </source>
</reference>
<dbReference type="PROSITE" id="PS00570">
    <property type="entry name" value="RING_HYDROXYL_ALPHA"/>
    <property type="match status" value="1"/>
</dbReference>
<dbReference type="SUPFAM" id="SSF50022">
    <property type="entry name" value="ISP domain"/>
    <property type="match status" value="1"/>
</dbReference>
<feature type="domain" description="Rieske" evidence="6">
    <location>
        <begin position="35"/>
        <end position="139"/>
    </location>
</feature>
<keyword evidence="5" id="KW-0411">Iron-sulfur</keyword>
<dbReference type="InterPro" id="IPR036922">
    <property type="entry name" value="Rieske_2Fe-2S_sf"/>
</dbReference>
<keyword evidence="3" id="KW-0560">Oxidoreductase</keyword>
<dbReference type="GO" id="GO:0016705">
    <property type="term" value="F:oxidoreductase activity, acting on paired donors, with incorporation or reduction of molecular oxygen"/>
    <property type="evidence" value="ECO:0007669"/>
    <property type="project" value="UniProtKB-ARBA"/>
</dbReference>
<dbReference type="GO" id="GO:0004497">
    <property type="term" value="F:monooxygenase activity"/>
    <property type="evidence" value="ECO:0007669"/>
    <property type="project" value="UniProtKB-ARBA"/>
</dbReference>
<evidence type="ECO:0000256" key="1">
    <source>
        <dbReference type="ARBA" id="ARBA00022714"/>
    </source>
</evidence>
<keyword evidence="8" id="KW-1185">Reference proteome</keyword>
<keyword evidence="4" id="KW-0408">Iron</keyword>
<dbReference type="PANTHER" id="PTHR21266">
    <property type="entry name" value="IRON-SULFUR DOMAIN CONTAINING PROTEIN"/>
    <property type="match status" value="1"/>
</dbReference>